<dbReference type="InterPro" id="IPR029052">
    <property type="entry name" value="Metallo-depent_PP-like"/>
</dbReference>
<reference evidence="2" key="1">
    <citation type="journal article" date="2020" name="Nature">
        <title>Giant virus diversity and host interactions through global metagenomics.</title>
        <authorList>
            <person name="Schulz F."/>
            <person name="Roux S."/>
            <person name="Paez-Espino D."/>
            <person name="Jungbluth S."/>
            <person name="Walsh D.A."/>
            <person name="Denef V.J."/>
            <person name="McMahon K.D."/>
            <person name="Konstantinidis K.T."/>
            <person name="Eloe-Fadrosh E.A."/>
            <person name="Kyrpides N.C."/>
            <person name="Woyke T."/>
        </authorList>
    </citation>
    <scope>NUCLEOTIDE SEQUENCE</scope>
    <source>
        <strain evidence="2">GVMAG-M-3300009422-16</strain>
    </source>
</reference>
<dbReference type="EMBL" id="MN739065">
    <property type="protein sequence ID" value="QHS86915.1"/>
    <property type="molecule type" value="Genomic_DNA"/>
</dbReference>
<dbReference type="InterPro" id="IPR004843">
    <property type="entry name" value="Calcineurin-like_PHP"/>
</dbReference>
<dbReference type="InterPro" id="IPR051918">
    <property type="entry name" value="STPP_CPPED1"/>
</dbReference>
<organism evidence="2">
    <name type="scientific">viral metagenome</name>
    <dbReference type="NCBI Taxonomy" id="1070528"/>
    <lineage>
        <taxon>unclassified sequences</taxon>
        <taxon>metagenomes</taxon>
        <taxon>organismal metagenomes</taxon>
    </lineage>
</organism>
<dbReference type="PANTHER" id="PTHR43143">
    <property type="entry name" value="METALLOPHOSPHOESTERASE, CALCINEURIN SUPERFAMILY"/>
    <property type="match status" value="1"/>
</dbReference>
<proteinExistence type="predicted"/>
<accession>A0A6C0B3W0</accession>
<evidence type="ECO:0000313" key="2">
    <source>
        <dbReference type="EMBL" id="QHS86915.1"/>
    </source>
</evidence>
<dbReference type="SUPFAM" id="SSF56300">
    <property type="entry name" value="Metallo-dependent phosphatases"/>
    <property type="match status" value="1"/>
</dbReference>
<dbReference type="GO" id="GO:0016787">
    <property type="term" value="F:hydrolase activity"/>
    <property type="evidence" value="ECO:0007669"/>
    <property type="project" value="InterPro"/>
</dbReference>
<dbReference type="Gene3D" id="3.60.21.10">
    <property type="match status" value="1"/>
</dbReference>
<protein>
    <recommendedName>
        <fullName evidence="1">Calcineurin-like phosphoesterase domain-containing protein</fullName>
    </recommendedName>
</protein>
<dbReference type="Pfam" id="PF00149">
    <property type="entry name" value="Metallophos"/>
    <property type="match status" value="1"/>
</dbReference>
<name>A0A6C0B3W0_9ZZZZ</name>
<dbReference type="AlphaFoldDB" id="A0A6C0B3W0"/>
<dbReference type="PANTHER" id="PTHR43143:SF1">
    <property type="entry name" value="SERINE_THREONINE-PROTEIN PHOSPHATASE CPPED1"/>
    <property type="match status" value="1"/>
</dbReference>
<evidence type="ECO:0000259" key="1">
    <source>
        <dbReference type="Pfam" id="PF00149"/>
    </source>
</evidence>
<sequence length="252" mass="29645">MSKNYWSIILSSDLHFGYLDYLKDVGIRLDKIDHVHKIIQMKDEYNVQMVITAGDLTENGLDGRSILCWRKNTHDELTPMIDKWVTPLENAGIDVLLTIGNHDTYTGQPYVYKPVFEYIKKKYNATCYPLVYMEHSGCYTQKTNNILFISLGIYPKNLKFLKKNLPKDKNDAIIIFYHYNTVDEAYSDWWSDEEKEKFYEVIKDYNILAIINGHIHLSYKKKWKGFTMLNGGGSKLIRMNMEDNKYISEDFI</sequence>
<feature type="domain" description="Calcineurin-like phosphoesterase" evidence="1">
    <location>
        <begin position="8"/>
        <end position="216"/>
    </location>
</feature>